<dbReference type="PROSITE" id="PS00379">
    <property type="entry name" value="CDP_ALCOHOL_P_TRANSF"/>
    <property type="match status" value="1"/>
</dbReference>
<name>A0A1G1YM22_9BACT</name>
<dbReference type="InterPro" id="IPR000462">
    <property type="entry name" value="CDP-OH_P_trans"/>
</dbReference>
<evidence type="ECO:0000256" key="9">
    <source>
        <dbReference type="ARBA" id="ARBA00023209"/>
    </source>
</evidence>
<keyword evidence="5 12" id="KW-0812">Transmembrane</keyword>
<evidence type="ECO:0000256" key="3">
    <source>
        <dbReference type="ARBA" id="ARBA00022516"/>
    </source>
</evidence>
<evidence type="ECO:0000256" key="12">
    <source>
        <dbReference type="SAM" id="Phobius"/>
    </source>
</evidence>
<feature type="transmembrane region" description="Helical" evidence="12">
    <location>
        <begin position="82"/>
        <end position="103"/>
    </location>
</feature>
<comment type="caution">
    <text evidence="13">The sequence shown here is derived from an EMBL/GenBank/DDBJ whole genome shotgun (WGS) entry which is preliminary data.</text>
</comment>
<keyword evidence="10" id="KW-1208">Phospholipid metabolism</keyword>
<gene>
    <name evidence="13" type="ORF">A3A02_02620</name>
</gene>
<feature type="transmembrane region" description="Helical" evidence="12">
    <location>
        <begin position="109"/>
        <end position="131"/>
    </location>
</feature>
<evidence type="ECO:0000313" key="14">
    <source>
        <dbReference type="Proteomes" id="UP000177376"/>
    </source>
</evidence>
<keyword evidence="9" id="KW-0594">Phospholipid biosynthesis</keyword>
<dbReference type="Pfam" id="PF01066">
    <property type="entry name" value="CDP-OH_P_transf"/>
    <property type="match status" value="1"/>
</dbReference>
<sequence>MSNQFQQLVDEFWNRTLFKFWPKGLKPNHLTCLRFFLIPVILYLLATEYFGGALFFFFLAALTDSFDGSWARQRKQISEYGIILDPLADKLLVILSALFLFWHYPYFQILLIMVIIDVLILVESLGLVIINHDITTPSADWTGKSKMIFQVMGLITIFLYLTTSSPIWLPISLIFLYLAIFTGLLSWFNYSHRSLKLIKQRK</sequence>
<dbReference type="GO" id="GO:0046474">
    <property type="term" value="P:glycerophospholipid biosynthetic process"/>
    <property type="evidence" value="ECO:0007669"/>
    <property type="project" value="TreeGrafter"/>
</dbReference>
<dbReference type="InterPro" id="IPR048254">
    <property type="entry name" value="CDP_ALCOHOL_P_TRANSF_CS"/>
</dbReference>
<organism evidence="13 14">
    <name type="scientific">Candidatus Buchananbacteria bacterium RIFCSPLOWO2_01_FULL_39_33</name>
    <dbReference type="NCBI Taxonomy" id="1797543"/>
    <lineage>
        <taxon>Bacteria</taxon>
        <taxon>Candidatus Buchananiibacteriota</taxon>
    </lineage>
</organism>
<keyword evidence="6 12" id="KW-1133">Transmembrane helix</keyword>
<keyword evidence="7" id="KW-0443">Lipid metabolism</keyword>
<dbReference type="AlphaFoldDB" id="A0A1G1YM22"/>
<comment type="similarity">
    <text evidence="2 11">Belongs to the CDP-alcohol phosphatidyltransferase class-I family.</text>
</comment>
<comment type="subcellular location">
    <subcellularLocation>
        <location evidence="1">Membrane</location>
        <topology evidence="1">Multi-pass membrane protein</topology>
    </subcellularLocation>
</comment>
<dbReference type="PANTHER" id="PTHR14269:SF62">
    <property type="entry name" value="CDP-DIACYLGLYCEROL--GLYCEROL-3-PHOSPHATE 3-PHOSPHATIDYLTRANSFERASE 1, CHLOROPLASTIC"/>
    <property type="match status" value="1"/>
</dbReference>
<evidence type="ECO:0000256" key="6">
    <source>
        <dbReference type="ARBA" id="ARBA00022989"/>
    </source>
</evidence>
<dbReference type="PANTHER" id="PTHR14269">
    <property type="entry name" value="CDP-DIACYLGLYCEROL--GLYCEROL-3-PHOSPHATE 3-PHOSPHATIDYLTRANSFERASE-RELATED"/>
    <property type="match status" value="1"/>
</dbReference>
<feature type="transmembrane region" description="Helical" evidence="12">
    <location>
        <begin position="35"/>
        <end position="62"/>
    </location>
</feature>
<dbReference type="InterPro" id="IPR043130">
    <property type="entry name" value="CDP-OH_PTrfase_TM_dom"/>
</dbReference>
<evidence type="ECO:0000256" key="7">
    <source>
        <dbReference type="ARBA" id="ARBA00023098"/>
    </source>
</evidence>
<dbReference type="InterPro" id="IPR050324">
    <property type="entry name" value="CDP-alcohol_PTase-I"/>
</dbReference>
<evidence type="ECO:0000256" key="2">
    <source>
        <dbReference type="ARBA" id="ARBA00010441"/>
    </source>
</evidence>
<evidence type="ECO:0000256" key="8">
    <source>
        <dbReference type="ARBA" id="ARBA00023136"/>
    </source>
</evidence>
<evidence type="ECO:0008006" key="15">
    <source>
        <dbReference type="Google" id="ProtNLM"/>
    </source>
</evidence>
<evidence type="ECO:0000256" key="11">
    <source>
        <dbReference type="RuleBase" id="RU003750"/>
    </source>
</evidence>
<proteinExistence type="inferred from homology"/>
<dbReference type="Gene3D" id="1.20.120.1760">
    <property type="match status" value="1"/>
</dbReference>
<evidence type="ECO:0000256" key="5">
    <source>
        <dbReference type="ARBA" id="ARBA00022692"/>
    </source>
</evidence>
<evidence type="ECO:0000313" key="13">
    <source>
        <dbReference type="EMBL" id="OGY52710.1"/>
    </source>
</evidence>
<feature type="transmembrane region" description="Helical" evidence="12">
    <location>
        <begin position="167"/>
        <end position="190"/>
    </location>
</feature>
<keyword evidence="3" id="KW-0444">Lipid biosynthesis</keyword>
<protein>
    <recommendedName>
        <fullName evidence="15">CDP-diacylglycerol--glycerol-3-phosphate 3-phosphatidyltransferase</fullName>
    </recommendedName>
</protein>
<accession>A0A1G1YM22</accession>
<keyword evidence="4 11" id="KW-0808">Transferase</keyword>
<keyword evidence="8 12" id="KW-0472">Membrane</keyword>
<dbReference type="PIRSF" id="PIRSF000847">
    <property type="entry name" value="Phos_ph_gly_syn"/>
    <property type="match status" value="1"/>
</dbReference>
<feature type="transmembrane region" description="Helical" evidence="12">
    <location>
        <begin position="143"/>
        <end position="161"/>
    </location>
</feature>
<reference evidence="13 14" key="1">
    <citation type="journal article" date="2016" name="Nat. Commun.">
        <title>Thousands of microbial genomes shed light on interconnected biogeochemical processes in an aquifer system.</title>
        <authorList>
            <person name="Anantharaman K."/>
            <person name="Brown C.T."/>
            <person name="Hug L.A."/>
            <person name="Sharon I."/>
            <person name="Castelle C.J."/>
            <person name="Probst A.J."/>
            <person name="Thomas B.C."/>
            <person name="Singh A."/>
            <person name="Wilkins M.J."/>
            <person name="Karaoz U."/>
            <person name="Brodie E.L."/>
            <person name="Williams K.H."/>
            <person name="Hubbard S.S."/>
            <person name="Banfield J.F."/>
        </authorList>
    </citation>
    <scope>NUCLEOTIDE SEQUENCE [LARGE SCALE GENOMIC DNA]</scope>
</reference>
<evidence type="ECO:0000256" key="1">
    <source>
        <dbReference type="ARBA" id="ARBA00004141"/>
    </source>
</evidence>
<dbReference type="GO" id="GO:0016020">
    <property type="term" value="C:membrane"/>
    <property type="evidence" value="ECO:0007669"/>
    <property type="project" value="UniProtKB-SubCell"/>
</dbReference>
<dbReference type="EMBL" id="MHIM01000012">
    <property type="protein sequence ID" value="OGY52710.1"/>
    <property type="molecule type" value="Genomic_DNA"/>
</dbReference>
<dbReference type="Proteomes" id="UP000177376">
    <property type="component" value="Unassembled WGS sequence"/>
</dbReference>
<dbReference type="GO" id="GO:0008444">
    <property type="term" value="F:CDP-diacylglycerol-glycerol-3-phosphate 3-phosphatidyltransferase activity"/>
    <property type="evidence" value="ECO:0007669"/>
    <property type="project" value="InterPro"/>
</dbReference>
<dbReference type="InterPro" id="IPR004570">
    <property type="entry name" value="Phosphatidylglycerol_P_synth"/>
</dbReference>
<evidence type="ECO:0000256" key="10">
    <source>
        <dbReference type="ARBA" id="ARBA00023264"/>
    </source>
</evidence>
<evidence type="ECO:0000256" key="4">
    <source>
        <dbReference type="ARBA" id="ARBA00022679"/>
    </source>
</evidence>